<organism evidence="2 3">
    <name type="scientific">Sphaerisporangium aureirubrum</name>
    <dbReference type="NCBI Taxonomy" id="1544736"/>
    <lineage>
        <taxon>Bacteria</taxon>
        <taxon>Bacillati</taxon>
        <taxon>Actinomycetota</taxon>
        <taxon>Actinomycetes</taxon>
        <taxon>Streptosporangiales</taxon>
        <taxon>Streptosporangiaceae</taxon>
        <taxon>Sphaerisporangium</taxon>
    </lineage>
</organism>
<feature type="signal peptide" evidence="1">
    <location>
        <begin position="1"/>
        <end position="28"/>
    </location>
</feature>
<keyword evidence="1" id="KW-0732">Signal</keyword>
<dbReference type="Proteomes" id="UP001596137">
    <property type="component" value="Unassembled WGS sequence"/>
</dbReference>
<comment type="caution">
    <text evidence="2">The sequence shown here is derived from an EMBL/GenBank/DDBJ whole genome shotgun (WGS) entry which is preliminary data.</text>
</comment>
<gene>
    <name evidence="2" type="ORF">ACFP1K_10480</name>
</gene>
<dbReference type="EMBL" id="JBHSRF010000010">
    <property type="protein sequence ID" value="MFC6081588.1"/>
    <property type="molecule type" value="Genomic_DNA"/>
</dbReference>
<keyword evidence="3" id="KW-1185">Reference proteome</keyword>
<evidence type="ECO:0000256" key="1">
    <source>
        <dbReference type="SAM" id="SignalP"/>
    </source>
</evidence>
<feature type="chain" id="PRO_5046872042" evidence="1">
    <location>
        <begin position="29"/>
        <end position="146"/>
    </location>
</feature>
<name>A0ABW1NFB1_9ACTN</name>
<protein>
    <submittedName>
        <fullName evidence="2">Uncharacterized protein</fullName>
    </submittedName>
</protein>
<dbReference type="RefSeq" id="WP_380749810.1">
    <property type="nucleotide sequence ID" value="NZ_JBHSRF010000010.1"/>
</dbReference>
<sequence length="146" mass="15566">MRGTLVRVVVAVVTVFGVVGVVSTPAHADPPCRTEGHAYMIYQGRVYFSGYEGRREFGVPHVSIPSGAAVEFGGNGILPGSGMSFDTEGLINDRDLVGPARGNCVVNQQRFFANFPPGEYVLFATYDVPGRSDPVEDDPVASITIT</sequence>
<reference evidence="3" key="1">
    <citation type="journal article" date="2019" name="Int. J. Syst. Evol. Microbiol.">
        <title>The Global Catalogue of Microorganisms (GCM) 10K type strain sequencing project: providing services to taxonomists for standard genome sequencing and annotation.</title>
        <authorList>
            <consortium name="The Broad Institute Genomics Platform"/>
            <consortium name="The Broad Institute Genome Sequencing Center for Infectious Disease"/>
            <person name="Wu L."/>
            <person name="Ma J."/>
        </authorList>
    </citation>
    <scope>NUCLEOTIDE SEQUENCE [LARGE SCALE GENOMIC DNA]</scope>
    <source>
        <strain evidence="3">JCM 30346</strain>
    </source>
</reference>
<evidence type="ECO:0000313" key="2">
    <source>
        <dbReference type="EMBL" id="MFC6081588.1"/>
    </source>
</evidence>
<evidence type="ECO:0000313" key="3">
    <source>
        <dbReference type="Proteomes" id="UP001596137"/>
    </source>
</evidence>
<proteinExistence type="predicted"/>
<accession>A0ABW1NFB1</accession>